<evidence type="ECO:0000256" key="2">
    <source>
        <dbReference type="ARBA" id="ARBA00022598"/>
    </source>
</evidence>
<dbReference type="GO" id="GO:0006310">
    <property type="term" value="P:DNA recombination"/>
    <property type="evidence" value="ECO:0007669"/>
    <property type="project" value="InterPro"/>
</dbReference>
<evidence type="ECO:0000313" key="9">
    <source>
        <dbReference type="Proteomes" id="UP000092093"/>
    </source>
</evidence>
<accession>A0A1B7X509</accession>
<dbReference type="PANTHER" id="PTHR47810:SF1">
    <property type="entry name" value="DNA LIGASE B"/>
    <property type="match status" value="1"/>
</dbReference>
<proteinExistence type="predicted"/>
<evidence type="ECO:0000259" key="7">
    <source>
        <dbReference type="PROSITE" id="PS50160"/>
    </source>
</evidence>
<dbReference type="EMBL" id="LJOW01000022">
    <property type="protein sequence ID" value="OBQ44448.1"/>
    <property type="molecule type" value="Genomic_DNA"/>
</dbReference>
<keyword evidence="3" id="KW-0235">DNA replication</keyword>
<dbReference type="GO" id="GO:0003910">
    <property type="term" value="F:DNA ligase (ATP) activity"/>
    <property type="evidence" value="ECO:0007669"/>
    <property type="project" value="UniProtKB-EC"/>
</dbReference>
<dbReference type="Pfam" id="PF14743">
    <property type="entry name" value="DNA_ligase_OB_2"/>
    <property type="match status" value="1"/>
</dbReference>
<dbReference type="Gene3D" id="3.30.470.30">
    <property type="entry name" value="DNA ligase/mRNA capping enzyme"/>
    <property type="match status" value="1"/>
</dbReference>
<evidence type="ECO:0000256" key="4">
    <source>
        <dbReference type="ARBA" id="ARBA00022763"/>
    </source>
</evidence>
<sequence>MIPKLMLADHTLDGGLHQDKITFPKLVLPKYDGIRVYIQGGRAYNRSGKLVPNSWLHTQLASLPDGVEGEVVVNDNFADTTSALRSFDKRDYDFKFYLFDNTNPFRVDDQYLTRLQSLLNLVETVDDKRIVRAEYDFVTSLGELLQLESDYVAQGMEGVILRDPVAKYKFGRATFKEQSYLSMKRSMTDTAKVIGYKCKLEDGAPVDTLGALELEWDIRFYSANLTVEGDSFWCGSGLDDATRAKLWAMQDELIGKSVEFKYQKSDQVAPRFPVFLRLL</sequence>
<dbReference type="GO" id="GO:0006260">
    <property type="term" value="P:DNA replication"/>
    <property type="evidence" value="ECO:0007669"/>
    <property type="project" value="UniProtKB-KW"/>
</dbReference>
<dbReference type="SUPFAM" id="SSF56091">
    <property type="entry name" value="DNA ligase/mRNA capping enzyme, catalytic domain"/>
    <property type="match status" value="1"/>
</dbReference>
<dbReference type="InterPro" id="IPR012340">
    <property type="entry name" value="NA-bd_OB-fold"/>
</dbReference>
<keyword evidence="2" id="KW-0436">Ligase</keyword>
<dbReference type="Pfam" id="PF01068">
    <property type="entry name" value="DNA_ligase_A_M"/>
    <property type="match status" value="1"/>
</dbReference>
<dbReference type="Proteomes" id="UP000092093">
    <property type="component" value="Unassembled WGS sequence"/>
</dbReference>
<dbReference type="PANTHER" id="PTHR47810">
    <property type="entry name" value="DNA LIGASE"/>
    <property type="match status" value="1"/>
</dbReference>
<dbReference type="GO" id="GO:0006281">
    <property type="term" value="P:DNA repair"/>
    <property type="evidence" value="ECO:0007669"/>
    <property type="project" value="UniProtKB-KW"/>
</dbReference>
<evidence type="ECO:0000256" key="1">
    <source>
        <dbReference type="ARBA" id="ARBA00001968"/>
    </source>
</evidence>
<dbReference type="GO" id="GO:0005524">
    <property type="term" value="F:ATP binding"/>
    <property type="evidence" value="ECO:0007669"/>
    <property type="project" value="InterPro"/>
</dbReference>
<dbReference type="AlphaFoldDB" id="A0A1B7X509"/>
<dbReference type="Gene3D" id="2.40.50.140">
    <property type="entry name" value="Nucleic acid-binding proteins"/>
    <property type="match status" value="1"/>
</dbReference>
<protein>
    <recommendedName>
        <fullName evidence="7">ATP-dependent DNA ligase family profile domain-containing protein</fullName>
    </recommendedName>
</protein>
<dbReference type="InterPro" id="IPR050326">
    <property type="entry name" value="NAD_dep_DNA_ligaseB"/>
</dbReference>
<keyword evidence="5" id="KW-0234">DNA repair</keyword>
<evidence type="ECO:0000256" key="5">
    <source>
        <dbReference type="ARBA" id="ARBA00023204"/>
    </source>
</evidence>
<organism evidence="8 9">
    <name type="scientific">Aphanizomenon flos-aquae WA102</name>
    <dbReference type="NCBI Taxonomy" id="1710896"/>
    <lineage>
        <taxon>Bacteria</taxon>
        <taxon>Bacillati</taxon>
        <taxon>Cyanobacteriota</taxon>
        <taxon>Cyanophyceae</taxon>
        <taxon>Nostocales</taxon>
        <taxon>Aphanizomenonaceae</taxon>
        <taxon>Aphanizomenon</taxon>
    </lineage>
</organism>
<reference evidence="8 9" key="1">
    <citation type="submission" date="2015-09" db="EMBL/GenBank/DDBJ databases">
        <title>Aphanizomenon flos-aquae WA102.</title>
        <authorList>
            <person name="Driscoll C."/>
        </authorList>
    </citation>
    <scope>NUCLEOTIDE SEQUENCE [LARGE SCALE GENOMIC DNA]</scope>
    <source>
        <strain evidence="8">WA102</strain>
    </source>
</reference>
<dbReference type="InterPro" id="IPR012310">
    <property type="entry name" value="DNA_ligase_ATP-dep_cent"/>
</dbReference>
<evidence type="ECO:0000256" key="6">
    <source>
        <dbReference type="ARBA" id="ARBA00034003"/>
    </source>
</evidence>
<dbReference type="Gene3D" id="3.30.1490.70">
    <property type="match status" value="1"/>
</dbReference>
<gene>
    <name evidence="8" type="ORF">AN484_07135</name>
</gene>
<comment type="catalytic activity">
    <reaction evidence="6">
        <text>ATP + (deoxyribonucleotide)n-3'-hydroxyl + 5'-phospho-(deoxyribonucleotide)m = (deoxyribonucleotide)n+m + AMP + diphosphate.</text>
        <dbReference type="EC" id="6.5.1.1"/>
    </reaction>
</comment>
<dbReference type="InterPro" id="IPR029319">
    <property type="entry name" value="DNA_ligase_OB"/>
</dbReference>
<keyword evidence="4" id="KW-0227">DNA damage</keyword>
<feature type="domain" description="ATP-dependent DNA ligase family profile" evidence="7">
    <location>
        <begin position="87"/>
        <end position="237"/>
    </location>
</feature>
<evidence type="ECO:0000256" key="3">
    <source>
        <dbReference type="ARBA" id="ARBA00022705"/>
    </source>
</evidence>
<evidence type="ECO:0000313" key="8">
    <source>
        <dbReference type="EMBL" id="OBQ44448.1"/>
    </source>
</evidence>
<dbReference type="SUPFAM" id="SSF50249">
    <property type="entry name" value="Nucleic acid-binding proteins"/>
    <property type="match status" value="1"/>
</dbReference>
<comment type="caution">
    <text evidence="8">The sequence shown here is derived from an EMBL/GenBank/DDBJ whole genome shotgun (WGS) entry which is preliminary data.</text>
</comment>
<comment type="cofactor">
    <cofactor evidence="1">
        <name>a divalent metal cation</name>
        <dbReference type="ChEBI" id="CHEBI:60240"/>
    </cofactor>
</comment>
<name>A0A1B7X509_APHFL</name>
<dbReference type="PROSITE" id="PS50160">
    <property type="entry name" value="DNA_LIGASE_A3"/>
    <property type="match status" value="1"/>
</dbReference>